<dbReference type="EMBL" id="JACHNB010000001">
    <property type="protein sequence ID" value="MBB4740198.1"/>
    <property type="molecule type" value="Genomic_DNA"/>
</dbReference>
<dbReference type="SUPFAM" id="SSF102114">
    <property type="entry name" value="Radical SAM enzymes"/>
    <property type="match status" value="1"/>
</dbReference>
<dbReference type="PANTHER" id="PTHR30352">
    <property type="entry name" value="PYRUVATE FORMATE-LYASE-ACTIVATING ENZYME"/>
    <property type="match status" value="1"/>
</dbReference>
<proteinExistence type="inferred from homology"/>
<dbReference type="Pfam" id="PF04055">
    <property type="entry name" value="Radical_SAM"/>
    <property type="match status" value="1"/>
</dbReference>
<dbReference type="Proteomes" id="UP000546162">
    <property type="component" value="Unassembled WGS sequence"/>
</dbReference>
<comment type="subcellular location">
    <subcellularLocation>
        <location evidence="6">Cytoplasm</location>
    </subcellularLocation>
</comment>
<dbReference type="InterPro" id="IPR034457">
    <property type="entry name" value="Organic_radical-activating"/>
</dbReference>
<comment type="catalytic activity">
    <reaction evidence="6">
        <text>glycyl-[formate C-acetyltransferase] + reduced [flavodoxin] + S-adenosyl-L-methionine = glycin-2-yl radical-[formate C-acetyltransferase] + semiquinone [flavodoxin] + 5'-deoxyadenosine + L-methionine + H(+)</text>
        <dbReference type="Rhea" id="RHEA:19225"/>
        <dbReference type="Rhea" id="RHEA-COMP:10622"/>
        <dbReference type="Rhea" id="RHEA-COMP:12190"/>
        <dbReference type="Rhea" id="RHEA-COMP:12191"/>
        <dbReference type="Rhea" id="RHEA-COMP:14480"/>
        <dbReference type="ChEBI" id="CHEBI:15378"/>
        <dbReference type="ChEBI" id="CHEBI:17319"/>
        <dbReference type="ChEBI" id="CHEBI:29947"/>
        <dbReference type="ChEBI" id="CHEBI:32722"/>
        <dbReference type="ChEBI" id="CHEBI:57618"/>
        <dbReference type="ChEBI" id="CHEBI:57844"/>
        <dbReference type="ChEBI" id="CHEBI:59789"/>
        <dbReference type="ChEBI" id="CHEBI:140311"/>
        <dbReference type="EC" id="1.97.1.4"/>
    </reaction>
</comment>
<evidence type="ECO:0000256" key="6">
    <source>
        <dbReference type="RuleBase" id="RU362053"/>
    </source>
</evidence>
<dbReference type="CDD" id="cd01335">
    <property type="entry name" value="Radical_SAM"/>
    <property type="match status" value="1"/>
</dbReference>
<dbReference type="RefSeq" id="WP_239177541.1">
    <property type="nucleotide sequence ID" value="NZ_BAABFG010000005.1"/>
</dbReference>
<keyword evidence="9" id="KW-1185">Reference proteome</keyword>
<evidence type="ECO:0000256" key="3">
    <source>
        <dbReference type="ARBA" id="ARBA00022723"/>
    </source>
</evidence>
<evidence type="ECO:0000256" key="2">
    <source>
        <dbReference type="ARBA" id="ARBA00022691"/>
    </source>
</evidence>
<keyword evidence="6 8" id="KW-0560">Oxidoreductase</keyword>
<dbReference type="GO" id="GO:0046872">
    <property type="term" value="F:metal ion binding"/>
    <property type="evidence" value="ECO:0007669"/>
    <property type="project" value="UniProtKB-UniRule"/>
</dbReference>
<keyword evidence="3 6" id="KW-0479">Metal-binding</keyword>
<organism evidence="8 9">
    <name type="scientific">Actinoplanes octamycinicus</name>
    <dbReference type="NCBI Taxonomy" id="135948"/>
    <lineage>
        <taxon>Bacteria</taxon>
        <taxon>Bacillati</taxon>
        <taxon>Actinomycetota</taxon>
        <taxon>Actinomycetes</taxon>
        <taxon>Micromonosporales</taxon>
        <taxon>Micromonosporaceae</taxon>
        <taxon>Actinoplanes</taxon>
    </lineage>
</organism>
<evidence type="ECO:0000259" key="7">
    <source>
        <dbReference type="PROSITE" id="PS51918"/>
    </source>
</evidence>
<evidence type="ECO:0000313" key="8">
    <source>
        <dbReference type="EMBL" id="MBB4740198.1"/>
    </source>
</evidence>
<keyword evidence="4 6" id="KW-0408">Iron</keyword>
<dbReference type="AlphaFoldDB" id="A0A7W7GXN8"/>
<feature type="domain" description="Radical SAM core" evidence="7">
    <location>
        <begin position="19"/>
        <end position="242"/>
    </location>
</feature>
<dbReference type="NCBIfam" id="TIGR02493">
    <property type="entry name" value="PFLA"/>
    <property type="match status" value="1"/>
</dbReference>
<comment type="function">
    <text evidence="6">Activation of pyruvate formate-lyase under anaerobic conditions by generation of an organic free radical, using S-adenosylmethionine and reduced flavodoxin as cosubstrates to produce 5'-deoxy-adenosine.</text>
</comment>
<dbReference type="Gene3D" id="3.20.20.70">
    <property type="entry name" value="Aldolase class I"/>
    <property type="match status" value="1"/>
</dbReference>
<dbReference type="InterPro" id="IPR012838">
    <property type="entry name" value="PFL1_activating"/>
</dbReference>
<comment type="caution">
    <text evidence="8">The sequence shown here is derived from an EMBL/GenBank/DDBJ whole genome shotgun (WGS) entry which is preliminary data.</text>
</comment>
<dbReference type="GO" id="GO:0043365">
    <property type="term" value="F:[formate-C-acetyltransferase]-activating enzyme activity"/>
    <property type="evidence" value="ECO:0007669"/>
    <property type="project" value="UniProtKB-UniRule"/>
</dbReference>
<dbReference type="InterPro" id="IPR007197">
    <property type="entry name" value="rSAM"/>
</dbReference>
<gene>
    <name evidence="8" type="ORF">BJY16_003657</name>
</gene>
<keyword evidence="8" id="KW-0670">Pyruvate</keyword>
<dbReference type="PROSITE" id="PS51918">
    <property type="entry name" value="RADICAL_SAM"/>
    <property type="match status" value="1"/>
</dbReference>
<comment type="similarity">
    <text evidence="6">Belongs to the organic radical-activating enzymes family.</text>
</comment>
<keyword evidence="5 6" id="KW-0411">Iron-sulfur</keyword>
<evidence type="ECO:0000313" key="9">
    <source>
        <dbReference type="Proteomes" id="UP000546162"/>
    </source>
</evidence>
<evidence type="ECO:0000256" key="5">
    <source>
        <dbReference type="ARBA" id="ARBA00023014"/>
    </source>
</evidence>
<reference evidence="8 9" key="1">
    <citation type="submission" date="2020-08" db="EMBL/GenBank/DDBJ databases">
        <title>Sequencing the genomes of 1000 actinobacteria strains.</title>
        <authorList>
            <person name="Klenk H.-P."/>
        </authorList>
    </citation>
    <scope>NUCLEOTIDE SEQUENCE [LARGE SCALE GENOMIC DNA]</scope>
    <source>
        <strain evidence="8 9">DSM 45809</strain>
    </source>
</reference>
<dbReference type="SFLD" id="SFLDS00029">
    <property type="entry name" value="Radical_SAM"/>
    <property type="match status" value="1"/>
</dbReference>
<protein>
    <recommendedName>
        <fullName evidence="6">Pyruvate formate-lyase-activating enzyme</fullName>
        <ecNumber evidence="6">1.97.1.4</ecNumber>
    </recommendedName>
</protein>
<accession>A0A7W7GXN8</accession>
<dbReference type="InterPro" id="IPR058240">
    <property type="entry name" value="rSAM_sf"/>
</dbReference>
<name>A0A7W7GXN8_9ACTN</name>
<keyword evidence="1 6" id="KW-0004">4Fe-4S</keyword>
<keyword evidence="8" id="KW-0456">Lyase</keyword>
<dbReference type="GO" id="GO:0051539">
    <property type="term" value="F:4 iron, 4 sulfur cluster binding"/>
    <property type="evidence" value="ECO:0007669"/>
    <property type="project" value="UniProtKB-UniRule"/>
</dbReference>
<sequence length="247" mass="26571">MTTALLTGSLHSFDVSTGVDGPGTRFVAFLAGCPLRCQFCHSPDTWHRRTGTPTTADDLMTEIARYERFIKVAGGGVTISGGEPLEQPGFVREILHRCRARGLHTALDTSGFLGDRADDALLDATDLVLLDIKSGDPATYRRVTGTGRLAPTVRFAHRLAGRGIPIWVRFVLVPGLTDAEENVEAVAAICAAVRTVQRVEVLPFHRLGAPKYAALGLPFPLAGTPAPSPGLLTRVHEQFRAHGLQVF</sequence>
<keyword evidence="2 6" id="KW-0949">S-adenosyl-L-methionine</keyword>
<keyword evidence="6" id="KW-0963">Cytoplasm</keyword>
<dbReference type="SFLD" id="SFLDG01066">
    <property type="entry name" value="organic_radical-activating_enz"/>
    <property type="match status" value="1"/>
</dbReference>
<dbReference type="GO" id="GO:0005737">
    <property type="term" value="C:cytoplasm"/>
    <property type="evidence" value="ECO:0007669"/>
    <property type="project" value="UniProtKB-SubCell"/>
</dbReference>
<dbReference type="EC" id="1.97.1.4" evidence="6"/>
<evidence type="ECO:0000256" key="1">
    <source>
        <dbReference type="ARBA" id="ARBA00022485"/>
    </source>
</evidence>
<dbReference type="PANTHER" id="PTHR30352:SF5">
    <property type="entry name" value="PYRUVATE FORMATE-LYASE 1-ACTIVATING ENZYME"/>
    <property type="match status" value="1"/>
</dbReference>
<dbReference type="GO" id="GO:0016829">
    <property type="term" value="F:lyase activity"/>
    <property type="evidence" value="ECO:0007669"/>
    <property type="project" value="UniProtKB-KW"/>
</dbReference>
<evidence type="ECO:0000256" key="4">
    <source>
        <dbReference type="ARBA" id="ARBA00023004"/>
    </source>
</evidence>
<comment type="cofactor">
    <cofactor evidence="6">
        <name>[4Fe-4S] cluster</name>
        <dbReference type="ChEBI" id="CHEBI:49883"/>
    </cofactor>
    <text evidence="6">Binds 1 [4Fe-4S] cluster. The cluster is coordinated with 3 cysteines and an exchangeable S-adenosyl-L-methionine.</text>
</comment>
<dbReference type="InterPro" id="IPR013785">
    <property type="entry name" value="Aldolase_TIM"/>
</dbReference>